<organism evidence="2">
    <name type="scientific">Tunturiibacter empetritectus</name>
    <dbReference type="NCBI Taxonomy" id="3069691"/>
    <lineage>
        <taxon>Bacteria</taxon>
        <taxon>Pseudomonadati</taxon>
        <taxon>Acidobacteriota</taxon>
        <taxon>Terriglobia</taxon>
        <taxon>Terriglobales</taxon>
        <taxon>Acidobacteriaceae</taxon>
        <taxon>Tunturiibacter</taxon>
    </lineage>
</organism>
<dbReference type="KEGG" id="temp:RBB75_07000"/>
<dbReference type="RefSeq" id="WP_353069999.1">
    <property type="nucleotide sequence ID" value="NZ_CP132932.1"/>
</dbReference>
<evidence type="ECO:0008006" key="3">
    <source>
        <dbReference type="Google" id="ProtNLM"/>
    </source>
</evidence>
<sequence length="60" mass="5978">MVPDVPPPPPGPSLQAAGASPIHGALPCAGTPFYVAAAMLLIGLILAQYATRSAKPAIQT</sequence>
<proteinExistence type="predicted"/>
<dbReference type="EMBL" id="CP132932">
    <property type="protein sequence ID" value="XCB28061.1"/>
    <property type="molecule type" value="Genomic_DNA"/>
</dbReference>
<keyword evidence="1" id="KW-0812">Transmembrane</keyword>
<evidence type="ECO:0000313" key="2">
    <source>
        <dbReference type="EMBL" id="XCB28061.1"/>
    </source>
</evidence>
<gene>
    <name evidence="2" type="ORF">RBB75_07000</name>
</gene>
<protein>
    <recommendedName>
        <fullName evidence="3">IPTL-CTERM sorting domain-containing protein</fullName>
    </recommendedName>
</protein>
<evidence type="ECO:0000256" key="1">
    <source>
        <dbReference type="SAM" id="Phobius"/>
    </source>
</evidence>
<reference evidence="2" key="1">
    <citation type="submission" date="2023-08" db="EMBL/GenBank/DDBJ databases">
        <authorList>
            <person name="Messyasz A."/>
            <person name="Mannisto M.K."/>
            <person name="Kerkhof L.J."/>
            <person name="Haggblom M."/>
        </authorList>
    </citation>
    <scope>NUCLEOTIDE SEQUENCE</scope>
    <source>
        <strain evidence="2">M8UP23</strain>
    </source>
</reference>
<keyword evidence="1" id="KW-1133">Transmembrane helix</keyword>
<reference evidence="2" key="2">
    <citation type="journal article" date="2024" name="Environ. Microbiol.">
        <title>Genome analysis and description of Tunturibacter gen. nov. expands the diversity of Terriglobia in tundra soils.</title>
        <authorList>
            <person name="Messyasz A."/>
            <person name="Mannisto M.K."/>
            <person name="Kerkhof L.J."/>
            <person name="Haggblom M.M."/>
        </authorList>
    </citation>
    <scope>NUCLEOTIDE SEQUENCE</scope>
    <source>
        <strain evidence="2">M8UP23</strain>
    </source>
</reference>
<accession>A0AAU7ZI99</accession>
<feature type="transmembrane region" description="Helical" evidence="1">
    <location>
        <begin position="33"/>
        <end position="51"/>
    </location>
</feature>
<name>A0AAU7ZI99_9BACT</name>
<dbReference type="AlphaFoldDB" id="A0AAU7ZI99"/>
<keyword evidence="1" id="KW-0472">Membrane</keyword>